<evidence type="ECO:0000259" key="3">
    <source>
        <dbReference type="PROSITE" id="PS51832"/>
    </source>
</evidence>
<dbReference type="NCBIfam" id="TIGR00277">
    <property type="entry name" value="HDIG"/>
    <property type="match status" value="1"/>
</dbReference>
<dbReference type="PANTHER" id="PTHR43155">
    <property type="entry name" value="CYCLIC DI-GMP PHOSPHODIESTERASE PA4108-RELATED"/>
    <property type="match status" value="1"/>
</dbReference>
<gene>
    <name evidence="4" type="ORF">BGI42_14250</name>
</gene>
<keyword evidence="1" id="KW-0175">Coiled coil</keyword>
<evidence type="ECO:0000256" key="1">
    <source>
        <dbReference type="SAM" id="Coils"/>
    </source>
</evidence>
<feature type="domain" description="HD" evidence="2">
    <location>
        <begin position="220"/>
        <end position="341"/>
    </location>
</feature>
<dbReference type="KEGG" id="ctae:BGI42_14250"/>
<dbReference type="STRING" id="394958.BGI42_14250"/>
<feature type="coiled-coil region" evidence="1">
    <location>
        <begin position="385"/>
        <end position="412"/>
    </location>
</feature>
<dbReference type="CDD" id="cd00077">
    <property type="entry name" value="HDc"/>
    <property type="match status" value="2"/>
</dbReference>
<dbReference type="PROSITE" id="PS51832">
    <property type="entry name" value="HD_GYP"/>
    <property type="match status" value="1"/>
</dbReference>
<dbReference type="InterPro" id="IPR037522">
    <property type="entry name" value="HD_GYP_dom"/>
</dbReference>
<dbReference type="InterPro" id="IPR003607">
    <property type="entry name" value="HD/PDEase_dom"/>
</dbReference>
<accession>A0A1D7XN89</accession>
<sequence>MKNVTLKDAITIIQRAFNAMDKRLLDHGEKVSYILLKLLQASGNYSDKEILRLCTVAIFHDIGVYKVSERNRILDIDSIAPINHAIYGSLFIKYFSPVSDLNKVVLGHHFTQLEIQEKNIEDIPNEALLLGLSDYISLIHLRYNKIDNILIKDKIKDYKKENVDLYLKALKTTDFNKGLTNNSYKDELLNFFDKKYISREEIIDYIKMLTYAIDFRSEVTVKHTIVVQAMSYEIAKLMNFNDDLCIKIKISAMLHDIGKIATPIRILEKPGKLTEEEFETMKNHAIIGYKILSDLEIDDIRDIAMAHHEKLDGTGYPFGLKDNEISREARILAIADIFSALMAVRSYKNEFSKEKIIEILKNMANSNKIDYNIVQLVIENYDYIVKKVKEKTDDLIKIYENLKNEYRELLNKFL</sequence>
<organism evidence="4 5">
    <name type="scientific">Clostridium taeniosporum</name>
    <dbReference type="NCBI Taxonomy" id="394958"/>
    <lineage>
        <taxon>Bacteria</taxon>
        <taxon>Bacillati</taxon>
        <taxon>Bacillota</taxon>
        <taxon>Clostridia</taxon>
        <taxon>Eubacteriales</taxon>
        <taxon>Clostridiaceae</taxon>
        <taxon>Clostridium</taxon>
    </lineage>
</organism>
<dbReference type="Gene3D" id="1.10.3210.10">
    <property type="entry name" value="Hypothetical protein af1432"/>
    <property type="match status" value="2"/>
</dbReference>
<name>A0A1D7XN89_9CLOT</name>
<evidence type="ECO:0000259" key="2">
    <source>
        <dbReference type="PROSITE" id="PS51831"/>
    </source>
</evidence>
<dbReference type="SMART" id="SM00471">
    <property type="entry name" value="HDc"/>
    <property type="match status" value="2"/>
</dbReference>
<dbReference type="Proteomes" id="UP000094652">
    <property type="component" value="Chromosome"/>
</dbReference>
<dbReference type="OrthoDB" id="9804747at2"/>
<proteinExistence type="predicted"/>
<dbReference type="InterPro" id="IPR006674">
    <property type="entry name" value="HD_domain"/>
</dbReference>
<evidence type="ECO:0000313" key="5">
    <source>
        <dbReference type="Proteomes" id="UP000094652"/>
    </source>
</evidence>
<feature type="domain" description="HD-GYP" evidence="3">
    <location>
        <begin position="198"/>
        <end position="393"/>
    </location>
</feature>
<reference evidence="5" key="1">
    <citation type="submission" date="2016-09" db="EMBL/GenBank/DDBJ databases">
        <title>Genomics of Clostridium taeniosporum, an organism which forms endospores with ribbon-like appendages.</title>
        <authorList>
            <person name="Walker J.R."/>
        </authorList>
    </citation>
    <scope>NUCLEOTIDE SEQUENCE [LARGE SCALE GENOMIC DNA]</scope>
    <source>
        <strain evidence="5">1/k</strain>
    </source>
</reference>
<dbReference type="Pfam" id="PF13487">
    <property type="entry name" value="HD_5"/>
    <property type="match status" value="1"/>
</dbReference>
<dbReference type="EMBL" id="CP017253">
    <property type="protein sequence ID" value="AOR24813.1"/>
    <property type="molecule type" value="Genomic_DNA"/>
</dbReference>
<dbReference type="RefSeq" id="WP_069680935.1">
    <property type="nucleotide sequence ID" value="NZ_CP017253.2"/>
</dbReference>
<dbReference type="PANTHER" id="PTHR43155:SF2">
    <property type="entry name" value="CYCLIC DI-GMP PHOSPHODIESTERASE PA4108"/>
    <property type="match status" value="1"/>
</dbReference>
<dbReference type="PROSITE" id="PS51831">
    <property type="entry name" value="HD"/>
    <property type="match status" value="1"/>
</dbReference>
<keyword evidence="5" id="KW-1185">Reference proteome</keyword>
<dbReference type="SUPFAM" id="SSF109604">
    <property type="entry name" value="HD-domain/PDEase-like"/>
    <property type="match status" value="2"/>
</dbReference>
<evidence type="ECO:0000313" key="4">
    <source>
        <dbReference type="EMBL" id="AOR24813.1"/>
    </source>
</evidence>
<dbReference type="AlphaFoldDB" id="A0A1D7XN89"/>
<protein>
    <submittedName>
        <fullName evidence="4">HD domain-containing protein</fullName>
    </submittedName>
</protein>
<dbReference type="InterPro" id="IPR006675">
    <property type="entry name" value="HDIG_dom"/>
</dbReference>